<dbReference type="EMBL" id="BARU01046568">
    <property type="protein sequence ID" value="GAH91464.1"/>
    <property type="molecule type" value="Genomic_DNA"/>
</dbReference>
<accession>X1KMW6</accession>
<feature type="non-terminal residue" evidence="1">
    <location>
        <position position="1"/>
    </location>
</feature>
<protein>
    <submittedName>
        <fullName evidence="1">Uncharacterized protein</fullName>
    </submittedName>
</protein>
<evidence type="ECO:0000313" key="1">
    <source>
        <dbReference type="EMBL" id="GAH91464.1"/>
    </source>
</evidence>
<proteinExistence type="predicted"/>
<dbReference type="AlphaFoldDB" id="X1KMW6"/>
<gene>
    <name evidence="1" type="ORF">S03H2_70187</name>
</gene>
<reference evidence="1" key="1">
    <citation type="journal article" date="2014" name="Front. Microbiol.">
        <title>High frequency of phylogenetically diverse reductive dehalogenase-homologous genes in deep subseafloor sedimentary metagenomes.</title>
        <authorList>
            <person name="Kawai M."/>
            <person name="Futagami T."/>
            <person name="Toyoda A."/>
            <person name="Takaki Y."/>
            <person name="Nishi S."/>
            <person name="Hori S."/>
            <person name="Arai W."/>
            <person name="Tsubouchi T."/>
            <person name="Morono Y."/>
            <person name="Uchiyama I."/>
            <person name="Ito T."/>
            <person name="Fujiyama A."/>
            <person name="Inagaki F."/>
            <person name="Takami H."/>
        </authorList>
    </citation>
    <scope>NUCLEOTIDE SEQUENCE</scope>
    <source>
        <strain evidence="1">Expedition CK06-06</strain>
    </source>
</reference>
<sequence>KKPKNRVRDYSGRLAKLVSLLLYQAKDTTTTNKQDNTTTLST</sequence>
<name>X1KMW6_9ZZZZ</name>
<organism evidence="1">
    <name type="scientific">marine sediment metagenome</name>
    <dbReference type="NCBI Taxonomy" id="412755"/>
    <lineage>
        <taxon>unclassified sequences</taxon>
        <taxon>metagenomes</taxon>
        <taxon>ecological metagenomes</taxon>
    </lineage>
</organism>
<comment type="caution">
    <text evidence="1">The sequence shown here is derived from an EMBL/GenBank/DDBJ whole genome shotgun (WGS) entry which is preliminary data.</text>
</comment>